<gene>
    <name evidence="2" type="ORF">NTJ_02485</name>
</gene>
<protein>
    <submittedName>
        <fullName evidence="2">Uncharacterized protein</fullName>
    </submittedName>
</protein>
<evidence type="ECO:0000256" key="1">
    <source>
        <dbReference type="SAM" id="MobiDB-lite"/>
    </source>
</evidence>
<sequence>MRAEARDCSRYIMQGEPPRPIRYPTSVGVGDASGPMSLQQPQTVEDALLNVELRAAEDKKSISLGPL</sequence>
<reference evidence="2 3" key="1">
    <citation type="submission" date="2023-09" db="EMBL/GenBank/DDBJ databases">
        <title>Nesidiocoris tenuis whole genome shotgun sequence.</title>
        <authorList>
            <person name="Shibata T."/>
            <person name="Shimoda M."/>
            <person name="Kobayashi T."/>
            <person name="Uehara T."/>
        </authorList>
    </citation>
    <scope>NUCLEOTIDE SEQUENCE [LARGE SCALE GENOMIC DNA]</scope>
    <source>
        <strain evidence="2 3">Japan</strain>
    </source>
</reference>
<dbReference type="EMBL" id="AP028909">
    <property type="protein sequence ID" value="BES89678.1"/>
    <property type="molecule type" value="Genomic_DNA"/>
</dbReference>
<organism evidence="2 3">
    <name type="scientific">Nesidiocoris tenuis</name>
    <dbReference type="NCBI Taxonomy" id="355587"/>
    <lineage>
        <taxon>Eukaryota</taxon>
        <taxon>Metazoa</taxon>
        <taxon>Ecdysozoa</taxon>
        <taxon>Arthropoda</taxon>
        <taxon>Hexapoda</taxon>
        <taxon>Insecta</taxon>
        <taxon>Pterygota</taxon>
        <taxon>Neoptera</taxon>
        <taxon>Paraneoptera</taxon>
        <taxon>Hemiptera</taxon>
        <taxon>Heteroptera</taxon>
        <taxon>Panheteroptera</taxon>
        <taxon>Cimicomorpha</taxon>
        <taxon>Miridae</taxon>
        <taxon>Dicyphina</taxon>
        <taxon>Nesidiocoris</taxon>
    </lineage>
</organism>
<evidence type="ECO:0000313" key="2">
    <source>
        <dbReference type="EMBL" id="BES89678.1"/>
    </source>
</evidence>
<keyword evidence="3" id="KW-1185">Reference proteome</keyword>
<feature type="region of interest" description="Disordered" evidence="1">
    <location>
        <begin position="13"/>
        <end position="39"/>
    </location>
</feature>
<accession>A0ABN7ACE5</accession>
<evidence type="ECO:0000313" key="3">
    <source>
        <dbReference type="Proteomes" id="UP001307889"/>
    </source>
</evidence>
<dbReference type="Proteomes" id="UP001307889">
    <property type="component" value="Chromosome 1"/>
</dbReference>
<name>A0ABN7ACE5_9HEMI</name>
<proteinExistence type="predicted"/>